<keyword evidence="5" id="KW-0677">Repeat</keyword>
<feature type="repeat" description="Solcar" evidence="10">
    <location>
        <begin position="237"/>
        <end position="327"/>
    </location>
</feature>
<reference evidence="12 13" key="1">
    <citation type="submission" date="2019-06" db="EMBL/GenBank/DDBJ databases">
        <title>Genomics analysis of Aphanomyces spp. identifies a new class of oomycete effector associated with host adaptation.</title>
        <authorList>
            <person name="Gaulin E."/>
        </authorList>
    </citation>
    <scope>NUCLEOTIDE SEQUENCE [LARGE SCALE GENOMIC DNA]</scope>
    <source>
        <strain evidence="12 13">E</strain>
    </source>
</reference>
<evidence type="ECO:0000256" key="11">
    <source>
        <dbReference type="RuleBase" id="RU000488"/>
    </source>
</evidence>
<dbReference type="PANTHER" id="PTHR45928:SF1">
    <property type="entry name" value="RE38146P"/>
    <property type="match status" value="1"/>
</dbReference>
<organism evidence="12 13">
    <name type="scientific">Aphanomyces astaci</name>
    <name type="common">Crayfish plague agent</name>
    <dbReference type="NCBI Taxonomy" id="112090"/>
    <lineage>
        <taxon>Eukaryota</taxon>
        <taxon>Sar</taxon>
        <taxon>Stramenopiles</taxon>
        <taxon>Oomycota</taxon>
        <taxon>Saprolegniomycetes</taxon>
        <taxon>Saprolegniales</taxon>
        <taxon>Verrucalvaceae</taxon>
        <taxon>Aphanomyces</taxon>
    </lineage>
</organism>
<feature type="repeat" description="Solcar" evidence="10">
    <location>
        <begin position="135"/>
        <end position="228"/>
    </location>
</feature>
<dbReference type="EMBL" id="VJMI01012377">
    <property type="protein sequence ID" value="KAF0750312.1"/>
    <property type="molecule type" value="Genomic_DNA"/>
</dbReference>
<feature type="repeat" description="Solcar" evidence="10">
    <location>
        <begin position="33"/>
        <end position="125"/>
    </location>
</feature>
<dbReference type="PANTHER" id="PTHR45928">
    <property type="entry name" value="RE38146P"/>
    <property type="match status" value="1"/>
</dbReference>
<name>A0A6A5AIL5_APHAT</name>
<evidence type="ECO:0000313" key="12">
    <source>
        <dbReference type="EMBL" id="KAF0750312.1"/>
    </source>
</evidence>
<evidence type="ECO:0000256" key="5">
    <source>
        <dbReference type="ARBA" id="ARBA00022737"/>
    </source>
</evidence>
<keyword evidence="8" id="KW-0496">Mitochondrion</keyword>
<sequence>MMHGSHEHALRIAAFGIAMATNGACEAPAKAERGLFGNFVIAAAATSLATIGSNPMEVVKTRMQLQGELAARGAPIVYRNSFHAFYTICRLEGIAGIQRGLVAGMFYQSFMNGARLGFFEQLQQVYGATDPNHYSFPLRNMAAGATSGALGAIMGSPFFLVKARLQAQSSAVSAINAQYHYKGTLDAIRQIIAKDGVLGLYRGVNGAVPRVAVGSAAQLSTYASSKHLVLSTGLLEDGILCHLAASLVTGLAVTTAMNPFDVVSTRLYSQKVVNGQGVLYSGVIDCFKKTFGAEGVRGLFKGWSAHYMRLGPHTIFTFVFWEQAKKLAASLGY</sequence>
<dbReference type="VEuPathDB" id="FungiDB:H257_00474"/>
<accession>A0A6A5AIL5</accession>
<dbReference type="AlphaFoldDB" id="A0A6A5AIL5"/>
<comment type="caution">
    <text evidence="12">The sequence shown here is derived from an EMBL/GenBank/DDBJ whole genome shotgun (WGS) entry which is preliminary data.</text>
</comment>
<keyword evidence="4 10" id="KW-0812">Transmembrane</keyword>
<keyword evidence="7" id="KW-1133">Transmembrane helix</keyword>
<dbReference type="GO" id="GO:0005743">
    <property type="term" value="C:mitochondrial inner membrane"/>
    <property type="evidence" value="ECO:0007669"/>
    <property type="project" value="UniProtKB-SubCell"/>
</dbReference>
<protein>
    <submittedName>
        <fullName evidence="12">Uncharacterized protein</fullName>
    </submittedName>
</protein>
<dbReference type="InterPro" id="IPR023395">
    <property type="entry name" value="MCP_dom_sf"/>
</dbReference>
<comment type="similarity">
    <text evidence="2 11">Belongs to the mitochondrial carrier (TC 2.A.29) family.</text>
</comment>
<evidence type="ECO:0000256" key="7">
    <source>
        <dbReference type="ARBA" id="ARBA00022989"/>
    </source>
</evidence>
<evidence type="ECO:0000256" key="10">
    <source>
        <dbReference type="PROSITE-ProRule" id="PRU00282"/>
    </source>
</evidence>
<evidence type="ECO:0000256" key="3">
    <source>
        <dbReference type="ARBA" id="ARBA00022448"/>
    </source>
</evidence>
<keyword evidence="3 11" id="KW-0813">Transport</keyword>
<gene>
    <name evidence="12" type="ORF">AaE_006758</name>
</gene>
<dbReference type="PROSITE" id="PS50920">
    <property type="entry name" value="SOLCAR"/>
    <property type="match status" value="3"/>
</dbReference>
<evidence type="ECO:0000256" key="1">
    <source>
        <dbReference type="ARBA" id="ARBA00004448"/>
    </source>
</evidence>
<evidence type="ECO:0000256" key="4">
    <source>
        <dbReference type="ARBA" id="ARBA00022692"/>
    </source>
</evidence>
<dbReference type="Pfam" id="PF00153">
    <property type="entry name" value="Mito_carr"/>
    <property type="match status" value="3"/>
</dbReference>
<proteinExistence type="inferred from homology"/>
<dbReference type="Proteomes" id="UP000469452">
    <property type="component" value="Unassembled WGS sequence"/>
</dbReference>
<dbReference type="InterPro" id="IPR018108">
    <property type="entry name" value="MCP_transmembrane"/>
</dbReference>
<evidence type="ECO:0000256" key="6">
    <source>
        <dbReference type="ARBA" id="ARBA00022792"/>
    </source>
</evidence>
<evidence type="ECO:0000256" key="2">
    <source>
        <dbReference type="ARBA" id="ARBA00006375"/>
    </source>
</evidence>
<dbReference type="SUPFAM" id="SSF103506">
    <property type="entry name" value="Mitochondrial carrier"/>
    <property type="match status" value="1"/>
</dbReference>
<keyword evidence="9 10" id="KW-0472">Membrane</keyword>
<evidence type="ECO:0000256" key="8">
    <source>
        <dbReference type="ARBA" id="ARBA00023128"/>
    </source>
</evidence>
<keyword evidence="6" id="KW-0999">Mitochondrion inner membrane</keyword>
<evidence type="ECO:0000313" key="13">
    <source>
        <dbReference type="Proteomes" id="UP000469452"/>
    </source>
</evidence>
<dbReference type="InterPro" id="IPR051508">
    <property type="entry name" value="Mito_Carrier_Antiporter"/>
</dbReference>
<evidence type="ECO:0000256" key="9">
    <source>
        <dbReference type="ARBA" id="ARBA00023136"/>
    </source>
</evidence>
<dbReference type="Gene3D" id="1.50.40.10">
    <property type="entry name" value="Mitochondrial carrier domain"/>
    <property type="match status" value="1"/>
</dbReference>
<comment type="subcellular location">
    <subcellularLocation>
        <location evidence="1">Mitochondrion inner membrane</location>
        <topology evidence="1">Multi-pass membrane protein</topology>
    </subcellularLocation>
</comment>